<protein>
    <submittedName>
        <fullName evidence="3">Uncharacterized protein</fullName>
    </submittedName>
</protein>
<evidence type="ECO:0000256" key="1">
    <source>
        <dbReference type="SAM" id="Phobius"/>
    </source>
</evidence>
<keyword evidence="1" id="KW-0472">Membrane</keyword>
<feature type="transmembrane region" description="Helical" evidence="1">
    <location>
        <begin position="97"/>
        <end position="116"/>
    </location>
</feature>
<dbReference type="AlphaFoldDB" id="A0AB39Z776"/>
<evidence type="ECO:0000313" key="2">
    <source>
        <dbReference type="Proteomes" id="UP001652628"/>
    </source>
</evidence>
<keyword evidence="1" id="KW-1133">Transmembrane helix</keyword>
<name>A0AB39Z776_DROSZ</name>
<dbReference type="Proteomes" id="UP001652628">
    <property type="component" value="Chromosome 2R"/>
</dbReference>
<keyword evidence="2" id="KW-1185">Reference proteome</keyword>
<dbReference type="GeneID" id="108009625"/>
<feature type="transmembrane region" description="Helical" evidence="1">
    <location>
        <begin position="68"/>
        <end position="91"/>
    </location>
</feature>
<reference evidence="3" key="1">
    <citation type="submission" date="2025-08" db="UniProtKB">
        <authorList>
            <consortium name="RefSeq"/>
        </authorList>
    </citation>
    <scope>IDENTIFICATION</scope>
</reference>
<accession>A0AB39Z776</accession>
<proteinExistence type="predicted"/>
<evidence type="ECO:0000313" key="3">
    <source>
        <dbReference type="RefSeq" id="XP_016929601.2"/>
    </source>
</evidence>
<sequence>MCRSLKAEYVRMAIAGCSVIVSFLILEFTWLENDKCCEISVWNHVCVLQVIGGICLFVGSLKNNHWLFLPWMVASIILIYTLSYKSILYLTHLEGRMLMMVPLLPFIAGIWSYFVYDVFQDFLQLQSESIKIISIMESVRTEY</sequence>
<feature type="transmembrane region" description="Helical" evidence="1">
    <location>
        <begin position="12"/>
        <end position="30"/>
    </location>
</feature>
<dbReference type="RefSeq" id="XP_016929601.2">
    <property type="nucleotide sequence ID" value="XM_017074112.4"/>
</dbReference>
<keyword evidence="1" id="KW-0812">Transmembrane</keyword>
<gene>
    <name evidence="3" type="primary">LOC108009625</name>
</gene>
<organism evidence="2 3">
    <name type="scientific">Drosophila suzukii</name>
    <name type="common">Spotted-wing drosophila fruit fly</name>
    <dbReference type="NCBI Taxonomy" id="28584"/>
    <lineage>
        <taxon>Eukaryota</taxon>
        <taxon>Metazoa</taxon>
        <taxon>Ecdysozoa</taxon>
        <taxon>Arthropoda</taxon>
        <taxon>Hexapoda</taxon>
        <taxon>Insecta</taxon>
        <taxon>Pterygota</taxon>
        <taxon>Neoptera</taxon>
        <taxon>Endopterygota</taxon>
        <taxon>Diptera</taxon>
        <taxon>Brachycera</taxon>
        <taxon>Muscomorpha</taxon>
        <taxon>Ephydroidea</taxon>
        <taxon>Drosophilidae</taxon>
        <taxon>Drosophila</taxon>
        <taxon>Sophophora</taxon>
    </lineage>
</organism>
<feature type="transmembrane region" description="Helical" evidence="1">
    <location>
        <begin position="42"/>
        <end position="61"/>
    </location>
</feature>